<dbReference type="EnsemblPlants" id="ORUFI08G16190.1">
    <property type="protein sequence ID" value="ORUFI08G16190.1"/>
    <property type="gene ID" value="ORUFI08G16190"/>
</dbReference>
<keyword evidence="2" id="KW-0694">RNA-binding</keyword>
<dbReference type="Pfam" id="PF11835">
    <property type="entry name" value="RRM_8"/>
    <property type="match status" value="1"/>
</dbReference>
<evidence type="ECO:0000256" key="2">
    <source>
        <dbReference type="ARBA" id="ARBA00022884"/>
    </source>
</evidence>
<feature type="domain" description="PTBP1-like RNA recognition motif 2" evidence="3">
    <location>
        <begin position="73"/>
        <end position="160"/>
    </location>
</feature>
<dbReference type="AlphaFoldDB" id="A0A0E0QIV6"/>
<dbReference type="GO" id="GO:0003723">
    <property type="term" value="F:RNA binding"/>
    <property type="evidence" value="ECO:0007669"/>
    <property type="project" value="UniProtKB-KW"/>
</dbReference>
<evidence type="ECO:0000259" key="3">
    <source>
        <dbReference type="Pfam" id="PF11835"/>
    </source>
</evidence>
<evidence type="ECO:0000313" key="4">
    <source>
        <dbReference type="EnsemblPlants" id="ORUFI08G16190.1"/>
    </source>
</evidence>
<dbReference type="HOGENOM" id="CLU_710549_0_0_1"/>
<dbReference type="eggNOG" id="KOG1190">
    <property type="taxonomic scope" value="Eukaryota"/>
</dbReference>
<keyword evidence="1" id="KW-0677">Repeat</keyword>
<reference evidence="4" key="2">
    <citation type="submission" date="2015-06" db="UniProtKB">
        <authorList>
            <consortium name="EnsemblPlants"/>
        </authorList>
    </citation>
    <scope>IDENTIFICATION</scope>
</reference>
<dbReference type="CDD" id="cd12422">
    <property type="entry name" value="RRM2_PTBP1_hnRNPL_like"/>
    <property type="match status" value="1"/>
</dbReference>
<dbReference type="PANTHER" id="PTHR15592">
    <property type="entry name" value="MATRIN 3/NUCLEAR PROTEIN 220-RELATED"/>
    <property type="match status" value="1"/>
</dbReference>
<dbReference type="OMA" id="CPNDIMS"/>
<dbReference type="STRING" id="4529.A0A0E0QIV6"/>
<sequence length="401" mass="44548">METVASDSLDQQRKEAMYGRILAKLDELGARLDHAMGSLSPSSVPATPVDSLVSVSSPGATSSVDSQKVFDEMPSNKEPTTASVLHVTMSHVLYPVTAEVLLQVFSPYGAEEVRVYNQGTIQVEAFILFRLCQDATRAREALHGCCIYNGCCFLDVKYMQSCPNDIMSVAPVRCLSICNGHGTSLLMAVSTALPSSVPITTSLDASSISSPTYVNDVPSSTKPISASFFTERKGTSQRIIKWVSRIRVAHRPIRWAMKKKEVYVLTHIGGVSLFEMNENDLVHETSYESNESSALAFVEMPQNIKLPVEHLTPWVQNMVPNSMVNVVVCCETSDIPMSIWCLCRPLWRACSYSNQMLQEVFPWSRDGLCPWKYETKGDQLLLDKIFPWQRNGFSPGNKNQQ</sequence>
<dbReference type="InterPro" id="IPR012677">
    <property type="entry name" value="Nucleotide-bd_a/b_plait_sf"/>
</dbReference>
<proteinExistence type="predicted"/>
<reference evidence="5" key="1">
    <citation type="submission" date="2013-06" db="EMBL/GenBank/DDBJ databases">
        <authorList>
            <person name="Zhao Q."/>
        </authorList>
    </citation>
    <scope>NUCLEOTIDE SEQUENCE</scope>
    <source>
        <strain evidence="5">cv. W1943</strain>
    </source>
</reference>
<dbReference type="SUPFAM" id="SSF54928">
    <property type="entry name" value="RNA-binding domain, RBD"/>
    <property type="match status" value="1"/>
</dbReference>
<name>A0A0E0QIV6_ORYRU</name>
<protein>
    <recommendedName>
        <fullName evidence="3">PTBP1-like RNA recognition motif 2 domain-containing protein</fullName>
    </recommendedName>
</protein>
<keyword evidence="5" id="KW-1185">Reference proteome</keyword>
<dbReference type="Gene3D" id="3.30.70.330">
    <property type="match status" value="1"/>
</dbReference>
<dbReference type="Proteomes" id="UP000008022">
    <property type="component" value="Unassembled WGS sequence"/>
</dbReference>
<dbReference type="InterPro" id="IPR021790">
    <property type="entry name" value="PTBP1-like_RRM2"/>
</dbReference>
<organism evidence="4 5">
    <name type="scientific">Oryza rufipogon</name>
    <name type="common">Brownbeard rice</name>
    <name type="synonym">Asian wild rice</name>
    <dbReference type="NCBI Taxonomy" id="4529"/>
    <lineage>
        <taxon>Eukaryota</taxon>
        <taxon>Viridiplantae</taxon>
        <taxon>Streptophyta</taxon>
        <taxon>Embryophyta</taxon>
        <taxon>Tracheophyta</taxon>
        <taxon>Spermatophyta</taxon>
        <taxon>Magnoliopsida</taxon>
        <taxon>Liliopsida</taxon>
        <taxon>Poales</taxon>
        <taxon>Poaceae</taxon>
        <taxon>BOP clade</taxon>
        <taxon>Oryzoideae</taxon>
        <taxon>Oryzeae</taxon>
        <taxon>Oryzinae</taxon>
        <taxon>Oryza</taxon>
    </lineage>
</organism>
<dbReference type="InterPro" id="IPR035979">
    <property type="entry name" value="RBD_domain_sf"/>
</dbReference>
<evidence type="ECO:0000256" key="1">
    <source>
        <dbReference type="ARBA" id="ARBA00022737"/>
    </source>
</evidence>
<accession>A0A0E0QIV6</accession>
<evidence type="ECO:0000313" key="5">
    <source>
        <dbReference type="Proteomes" id="UP000008022"/>
    </source>
</evidence>
<dbReference type="Gramene" id="ORUFI08G16190.1">
    <property type="protein sequence ID" value="ORUFI08G16190.1"/>
    <property type="gene ID" value="ORUFI08G16190"/>
</dbReference>